<accession>A0A7J6SCZ4</accession>
<proteinExistence type="predicted"/>
<evidence type="ECO:0000256" key="1">
    <source>
        <dbReference type="SAM" id="MobiDB-lite"/>
    </source>
</evidence>
<name>A0A7J6SCZ4_PEROL</name>
<keyword evidence="3" id="KW-1185">Reference proteome</keyword>
<feature type="region of interest" description="Disordered" evidence="1">
    <location>
        <begin position="462"/>
        <end position="509"/>
    </location>
</feature>
<protein>
    <submittedName>
        <fullName evidence="2">Uncharacterized protein</fullName>
    </submittedName>
</protein>
<gene>
    <name evidence="2" type="ORF">FOZ63_027921</name>
</gene>
<dbReference type="InterPro" id="IPR036265">
    <property type="entry name" value="HIT-like_sf"/>
</dbReference>
<dbReference type="SUPFAM" id="SSF54197">
    <property type="entry name" value="HIT-like"/>
    <property type="match status" value="1"/>
</dbReference>
<dbReference type="Gene3D" id="3.30.428.10">
    <property type="entry name" value="HIT-like"/>
    <property type="match status" value="1"/>
</dbReference>
<evidence type="ECO:0000313" key="2">
    <source>
        <dbReference type="EMBL" id="KAF4730611.1"/>
    </source>
</evidence>
<dbReference type="Proteomes" id="UP000553632">
    <property type="component" value="Unassembled WGS sequence"/>
</dbReference>
<reference evidence="2 3" key="1">
    <citation type="submission" date="2020-04" db="EMBL/GenBank/DDBJ databases">
        <title>Perkinsus olseni comparative genomics.</title>
        <authorList>
            <person name="Bogema D.R."/>
        </authorList>
    </citation>
    <scope>NUCLEOTIDE SEQUENCE [LARGE SCALE GENOMIC DNA]</scope>
    <source>
        <strain evidence="2 3">ATCC PRA-207</strain>
    </source>
</reference>
<comment type="caution">
    <text evidence="2">The sequence shown here is derived from an EMBL/GenBank/DDBJ whole genome shotgun (WGS) entry which is preliminary data.</text>
</comment>
<feature type="compositionally biased region" description="Basic and acidic residues" evidence="1">
    <location>
        <begin position="476"/>
        <end position="486"/>
    </location>
</feature>
<dbReference type="AlphaFoldDB" id="A0A7J6SCZ4"/>
<feature type="region of interest" description="Disordered" evidence="1">
    <location>
        <begin position="1"/>
        <end position="37"/>
    </location>
</feature>
<sequence length="509" mass="56066">MGVMSTPWRHSEESCEKFGMTAPPSLPIDSTSPAAEDSPTEVLLRGLRIHEKTGDMTPAAALAFSHHEGFEAADGSTTPVMIATPRVLGNDGEKLGGSVGRGPAKRITRIHSIPSESYHVYQAPMFHQLVLKPFYQRHPISNVVMGLVMGTSTYARSSIEEGVGRLIRASHLHTGGFILIPNPKFHEDPTIVAALAKNLRRGRGFGSASFRFVVWWIPESLWHFVEEWVGRTLSEGRREDYGDDCGTRGLSGHSGGYEFADVNSFEDLHTPMGSPGDFRFSDVPKPCEEEYLHTYRDLDSPTHVEMLRHLLAECQQFLTDLLGENFVSGAKLSMGFHYPVRTQYSTLHMQIRVNSGDVVSRDGRGVAARHVLAVLERDPMHYARDNMPLRYEVTENIKMNLLAAAELDSTGDAAVGGSQGEEANQGDRRPGYLFNCIGLGQYELLLGGTECNEGGEYGLDGSSINVGEDASWQHQQAKEGPEDAFDKPMSTIAERSVGSLEESLRETER</sequence>
<organism evidence="2 3">
    <name type="scientific">Perkinsus olseni</name>
    <name type="common">Perkinsus atlanticus</name>
    <dbReference type="NCBI Taxonomy" id="32597"/>
    <lineage>
        <taxon>Eukaryota</taxon>
        <taxon>Sar</taxon>
        <taxon>Alveolata</taxon>
        <taxon>Perkinsozoa</taxon>
        <taxon>Perkinsea</taxon>
        <taxon>Perkinsida</taxon>
        <taxon>Perkinsidae</taxon>
        <taxon>Perkinsus</taxon>
    </lineage>
</organism>
<dbReference type="EMBL" id="JABANO010019182">
    <property type="protein sequence ID" value="KAF4730611.1"/>
    <property type="molecule type" value="Genomic_DNA"/>
</dbReference>
<evidence type="ECO:0000313" key="3">
    <source>
        <dbReference type="Proteomes" id="UP000553632"/>
    </source>
</evidence>